<comment type="caution">
    <text evidence="2">The sequence shown here is derived from an EMBL/GenBank/DDBJ whole genome shotgun (WGS) entry which is preliminary data.</text>
</comment>
<evidence type="ECO:0000256" key="1">
    <source>
        <dbReference type="SAM" id="SignalP"/>
    </source>
</evidence>
<keyword evidence="3" id="KW-1185">Reference proteome</keyword>
<evidence type="ECO:0000313" key="2">
    <source>
        <dbReference type="EMBL" id="KAK2563039.1"/>
    </source>
</evidence>
<proteinExistence type="predicted"/>
<evidence type="ECO:0000313" key="3">
    <source>
        <dbReference type="Proteomes" id="UP001249851"/>
    </source>
</evidence>
<dbReference type="AlphaFoldDB" id="A0AAD9QKK5"/>
<reference evidence="2" key="1">
    <citation type="journal article" date="2023" name="G3 (Bethesda)">
        <title>Whole genome assembly and annotation of the endangered Caribbean coral Acropora cervicornis.</title>
        <authorList>
            <person name="Selwyn J.D."/>
            <person name="Vollmer S.V."/>
        </authorList>
    </citation>
    <scope>NUCLEOTIDE SEQUENCE</scope>
    <source>
        <strain evidence="2">K2</strain>
    </source>
</reference>
<accession>A0AAD9QKK5</accession>
<name>A0AAD9QKK5_ACRCE</name>
<protein>
    <submittedName>
        <fullName evidence="2">Uncharacterized protein</fullName>
    </submittedName>
</protein>
<organism evidence="2 3">
    <name type="scientific">Acropora cervicornis</name>
    <name type="common">Staghorn coral</name>
    <dbReference type="NCBI Taxonomy" id="6130"/>
    <lineage>
        <taxon>Eukaryota</taxon>
        <taxon>Metazoa</taxon>
        <taxon>Cnidaria</taxon>
        <taxon>Anthozoa</taxon>
        <taxon>Hexacorallia</taxon>
        <taxon>Scleractinia</taxon>
        <taxon>Astrocoeniina</taxon>
        <taxon>Acroporidae</taxon>
        <taxon>Acropora</taxon>
    </lineage>
</organism>
<feature type="chain" id="PRO_5042171329" evidence="1">
    <location>
        <begin position="22"/>
        <end position="329"/>
    </location>
</feature>
<feature type="signal peptide" evidence="1">
    <location>
        <begin position="1"/>
        <end position="21"/>
    </location>
</feature>
<reference evidence="2" key="2">
    <citation type="journal article" date="2023" name="Science">
        <title>Genomic signatures of disease resistance in endangered staghorn corals.</title>
        <authorList>
            <person name="Vollmer S.V."/>
            <person name="Selwyn J.D."/>
            <person name="Despard B.A."/>
            <person name="Roesel C.L."/>
        </authorList>
    </citation>
    <scope>NUCLEOTIDE SEQUENCE</scope>
    <source>
        <strain evidence="2">K2</strain>
    </source>
</reference>
<gene>
    <name evidence="2" type="ORF">P5673_014048</name>
</gene>
<dbReference type="EMBL" id="JARQWQ010000027">
    <property type="protein sequence ID" value="KAK2563039.1"/>
    <property type="molecule type" value="Genomic_DNA"/>
</dbReference>
<dbReference type="Proteomes" id="UP001249851">
    <property type="component" value="Unassembled WGS sequence"/>
</dbReference>
<sequence length="329" mass="37711">MDSFYLLLFALLAMDCTGVQGKLMFYGEGVSNVNQQEFIDQICPKAGTNERKYVRIRTFNDKYIFAYATDSGDNSYLRTRCCGAKDAVGRSDVKVPGRRTTFLIHCQRIGNENTFKFEILNEKNNNPSGYYFYADLKWAQYGIWAKEYTDDPDPNYFEFVLHRWCGPVIAIRTYRPGPDPSNWVTFGERRNSDGRVTAFRNLVSDKKNSLPNFADTYTLEAVPSGCVDGASQRNVVWAAPAGTEHEECESKPDRCYWTDGWYVGRRRWLPGTCYYNKDSMCWWERGSRAEVPADRKCIVNGATIPDDSGTCEAANCCFDYKKNQCYKPL</sequence>
<keyword evidence="1" id="KW-0732">Signal</keyword>